<name>A0ABU3ZEM2_9GAMM</name>
<keyword evidence="3 5" id="KW-1133">Transmembrane helix</keyword>
<sequence length="73" mass="8197">MNTMLSIPHEISFGEIYLPPLLVVMTIAYLLAIGVSQMCGKLGWHKYIYSPAIAEFSLMVIFVELFSNFIAIV</sequence>
<dbReference type="Pfam" id="PF07869">
    <property type="entry name" value="DUF1656"/>
    <property type="match status" value="1"/>
</dbReference>
<dbReference type="EMBL" id="JAWJZI010000002">
    <property type="protein sequence ID" value="MDV5168560.1"/>
    <property type="molecule type" value="Genomic_DNA"/>
</dbReference>
<organism evidence="6 7">
    <name type="scientific">Photobacterium rosenbergii</name>
    <dbReference type="NCBI Taxonomy" id="294936"/>
    <lineage>
        <taxon>Bacteria</taxon>
        <taxon>Pseudomonadati</taxon>
        <taxon>Pseudomonadota</taxon>
        <taxon>Gammaproteobacteria</taxon>
        <taxon>Vibrionales</taxon>
        <taxon>Vibrionaceae</taxon>
        <taxon>Photobacterium</taxon>
    </lineage>
</organism>
<dbReference type="InterPro" id="IPR012451">
    <property type="entry name" value="DUF1656"/>
</dbReference>
<keyword evidence="7" id="KW-1185">Reference proteome</keyword>
<evidence type="ECO:0000256" key="5">
    <source>
        <dbReference type="SAM" id="Phobius"/>
    </source>
</evidence>
<accession>A0ABU3ZEM2</accession>
<evidence type="ECO:0000256" key="2">
    <source>
        <dbReference type="ARBA" id="ARBA00022692"/>
    </source>
</evidence>
<keyword evidence="4 5" id="KW-0472">Membrane</keyword>
<proteinExistence type="predicted"/>
<dbReference type="Proteomes" id="UP001186452">
    <property type="component" value="Unassembled WGS sequence"/>
</dbReference>
<feature type="transmembrane region" description="Helical" evidence="5">
    <location>
        <begin position="47"/>
        <end position="72"/>
    </location>
</feature>
<protein>
    <submittedName>
        <fullName evidence="6">DUF1656 domain-containing protein</fullName>
    </submittedName>
</protein>
<evidence type="ECO:0000256" key="1">
    <source>
        <dbReference type="ARBA" id="ARBA00022475"/>
    </source>
</evidence>
<comment type="caution">
    <text evidence="6">The sequence shown here is derived from an EMBL/GenBank/DDBJ whole genome shotgun (WGS) entry which is preliminary data.</text>
</comment>
<keyword evidence="2 5" id="KW-0812">Transmembrane</keyword>
<feature type="transmembrane region" description="Helical" evidence="5">
    <location>
        <begin position="16"/>
        <end position="35"/>
    </location>
</feature>
<dbReference type="RefSeq" id="WP_317521280.1">
    <property type="nucleotide sequence ID" value="NZ_JAWJZI010000002.1"/>
</dbReference>
<reference evidence="6 7" key="1">
    <citation type="submission" date="2023-10" db="EMBL/GenBank/DDBJ databases">
        <title>Marine bacteria isolated from horseshoe crab.</title>
        <authorList>
            <person name="Cheng T.H."/>
        </authorList>
    </citation>
    <scope>NUCLEOTIDE SEQUENCE [LARGE SCALE GENOMIC DNA]</scope>
    <source>
        <strain evidence="6 7">HSC6</strain>
    </source>
</reference>
<keyword evidence="1" id="KW-1003">Cell membrane</keyword>
<evidence type="ECO:0000256" key="4">
    <source>
        <dbReference type="ARBA" id="ARBA00023136"/>
    </source>
</evidence>
<evidence type="ECO:0000313" key="6">
    <source>
        <dbReference type="EMBL" id="MDV5168560.1"/>
    </source>
</evidence>
<evidence type="ECO:0000256" key="3">
    <source>
        <dbReference type="ARBA" id="ARBA00022989"/>
    </source>
</evidence>
<gene>
    <name evidence="6" type="ORF">R2X38_06060</name>
</gene>
<evidence type="ECO:0000313" key="7">
    <source>
        <dbReference type="Proteomes" id="UP001186452"/>
    </source>
</evidence>